<keyword evidence="4" id="KW-0227">DNA damage</keyword>
<keyword evidence="11" id="KW-1185">Reference proteome</keyword>
<dbReference type="Gene3D" id="3.30.70.270">
    <property type="match status" value="1"/>
</dbReference>
<dbReference type="Pfam" id="PF20114">
    <property type="entry name" value="DUF6504"/>
    <property type="match status" value="1"/>
</dbReference>
<accession>A0ABU3Q7C6</accession>
<comment type="caution">
    <text evidence="10">The sequence shown here is derived from an EMBL/GenBank/DDBJ whole genome shotgun (WGS) entry which is preliminary data.</text>
</comment>
<evidence type="ECO:0000256" key="3">
    <source>
        <dbReference type="ARBA" id="ARBA00012417"/>
    </source>
</evidence>
<comment type="catalytic activity">
    <reaction evidence="6">
        <text>DNA(n) + a 2'-deoxyribonucleoside 5'-triphosphate = DNA(n+1) + diphosphate</text>
        <dbReference type="Rhea" id="RHEA:22508"/>
        <dbReference type="Rhea" id="RHEA-COMP:17339"/>
        <dbReference type="Rhea" id="RHEA-COMP:17340"/>
        <dbReference type="ChEBI" id="CHEBI:33019"/>
        <dbReference type="ChEBI" id="CHEBI:61560"/>
        <dbReference type="ChEBI" id="CHEBI:173112"/>
        <dbReference type="EC" id="2.7.7.7"/>
    </reaction>
</comment>
<dbReference type="InterPro" id="IPR043502">
    <property type="entry name" value="DNA/RNA_pol_sf"/>
</dbReference>
<sequence length="627" mass="69102">MPRVASLYLPYLPTDRLRPNQAKGGRPDLLDPALLLQGREAVRRRAEGLTAKEIAPPLTPPPLTRSAFLGKEGEEMEDGRPEDCSCPRGGGWRPGARWAREERQKQIDALPRHQRPPMRELGRRTEAARIAFHDISRADSALRRAEEEEKPLVTVEHVGQRMTIAAACPVARRLGAQPGMPLARARAFLPGLEVVDADRPADAAFLDRLAFFAARRWTPRAAVSGPDGLWLDLEGVAHLFGGEENMGVRILHFCARLGLAARIAVADTPGAAHALARYGAEPLILCPSGREHEAIAPLPIAALRVEEEVLGAARRLGLERIADLVAMPRAPLGRRFGALLLTRLDQALGHAGEAIRPILPLEPPSSLLRFAEPIATPEAIGEALRRLVASLVGTLTEQGLAARRLEWLCDRIDGRELKVAVGMARATRDADHLLSLLAAKIETIEPGYGIETMRLVARRCERLAPAAIHGALAGDAPAPDLAPLIDRLAGRLGARRLFRLSAMESDVPERSLRRIPPLDEASDWPRQWPRPVRLLACPEPIEKVVALLPDGPPRRFTWRGKAHAVARADGPERIYGEWWRRPKETESVRDYFQVEDEAGARFWIFRRGDGIDPRTGDLSWHLHGLFG</sequence>
<proteinExistence type="inferred from homology"/>
<dbReference type="EC" id="2.7.7.7" evidence="3"/>
<reference evidence="10 11" key="1">
    <citation type="submission" date="2023-05" db="EMBL/GenBank/DDBJ databases">
        <authorList>
            <person name="Guo Y."/>
        </authorList>
    </citation>
    <scope>NUCLEOTIDE SEQUENCE [LARGE SCALE GENOMIC DNA]</scope>
    <source>
        <strain evidence="10 11">GR2756</strain>
    </source>
</reference>
<dbReference type="Pfam" id="PF00817">
    <property type="entry name" value="IMS"/>
    <property type="match status" value="1"/>
</dbReference>
<feature type="domain" description="UmuC" evidence="7">
    <location>
        <begin position="147"/>
        <end position="273"/>
    </location>
</feature>
<comment type="subunit">
    <text evidence="2">Monomer.</text>
</comment>
<evidence type="ECO:0000256" key="5">
    <source>
        <dbReference type="ARBA" id="ARBA00025589"/>
    </source>
</evidence>
<dbReference type="InterPro" id="IPR043128">
    <property type="entry name" value="Rev_trsase/Diguanyl_cyclase"/>
</dbReference>
<evidence type="ECO:0000256" key="1">
    <source>
        <dbReference type="ARBA" id="ARBA00010945"/>
    </source>
</evidence>
<feature type="domain" description="DUF6504" evidence="9">
    <location>
        <begin position="548"/>
        <end position="605"/>
    </location>
</feature>
<dbReference type="PANTHER" id="PTHR35369">
    <property type="entry name" value="BLR3025 PROTEIN-RELATED"/>
    <property type="match status" value="1"/>
</dbReference>
<gene>
    <name evidence="10" type="ORF">RQX22_09620</name>
</gene>
<dbReference type="InterPro" id="IPR017961">
    <property type="entry name" value="DNA_pol_Y-fam_little_finger"/>
</dbReference>
<dbReference type="CDD" id="cd03468">
    <property type="entry name" value="PolY_like"/>
    <property type="match status" value="1"/>
</dbReference>
<evidence type="ECO:0000256" key="6">
    <source>
        <dbReference type="ARBA" id="ARBA00049244"/>
    </source>
</evidence>
<dbReference type="RefSeq" id="WP_315725918.1">
    <property type="nucleotide sequence ID" value="NZ_JAVUPU010000004.1"/>
</dbReference>
<comment type="similarity">
    <text evidence="1">Belongs to the DNA polymerase type-Y family.</text>
</comment>
<dbReference type="Proteomes" id="UP001259572">
    <property type="component" value="Unassembled WGS sequence"/>
</dbReference>
<evidence type="ECO:0000259" key="9">
    <source>
        <dbReference type="Pfam" id="PF20114"/>
    </source>
</evidence>
<dbReference type="Gene3D" id="3.40.1170.60">
    <property type="match status" value="1"/>
</dbReference>
<evidence type="ECO:0000313" key="10">
    <source>
        <dbReference type="EMBL" id="MDT9599207.1"/>
    </source>
</evidence>
<organism evidence="10 11">
    <name type="scientific">Sphingosinicella rhizophila</name>
    <dbReference type="NCBI Taxonomy" id="3050082"/>
    <lineage>
        <taxon>Bacteria</taxon>
        <taxon>Pseudomonadati</taxon>
        <taxon>Pseudomonadota</taxon>
        <taxon>Alphaproteobacteria</taxon>
        <taxon>Sphingomonadales</taxon>
        <taxon>Sphingosinicellaceae</taxon>
        <taxon>Sphingosinicella</taxon>
    </lineage>
</organism>
<evidence type="ECO:0000259" key="7">
    <source>
        <dbReference type="Pfam" id="PF00817"/>
    </source>
</evidence>
<evidence type="ECO:0000256" key="2">
    <source>
        <dbReference type="ARBA" id="ARBA00011245"/>
    </source>
</evidence>
<name>A0ABU3Q7C6_9SPHN</name>
<dbReference type="SUPFAM" id="SSF56672">
    <property type="entry name" value="DNA/RNA polymerases"/>
    <property type="match status" value="1"/>
</dbReference>
<dbReference type="PANTHER" id="PTHR35369:SF2">
    <property type="entry name" value="BLR3025 PROTEIN"/>
    <property type="match status" value="1"/>
</dbReference>
<dbReference type="EMBL" id="JAVUPU010000004">
    <property type="protein sequence ID" value="MDT9599207.1"/>
    <property type="molecule type" value="Genomic_DNA"/>
</dbReference>
<dbReference type="InterPro" id="IPR050356">
    <property type="entry name" value="SulA_CellDiv_inhibitor"/>
</dbReference>
<evidence type="ECO:0000313" key="11">
    <source>
        <dbReference type="Proteomes" id="UP001259572"/>
    </source>
</evidence>
<dbReference type="InterPro" id="IPR045443">
    <property type="entry name" value="DUF6504"/>
</dbReference>
<dbReference type="InterPro" id="IPR001126">
    <property type="entry name" value="UmuC"/>
</dbReference>
<dbReference type="Pfam" id="PF11799">
    <property type="entry name" value="IMS_C"/>
    <property type="match status" value="1"/>
</dbReference>
<comment type="function">
    <text evidence="5">Poorly processive, error-prone DNA polymerase involved in untargeted mutagenesis. Copies undamaged DNA at stalled replication forks, which arise in vivo from mismatched or misaligned primer ends. These misaligned primers can be extended by PolIV. Exhibits no 3'-5' exonuclease (proofreading) activity. May be involved in translesional synthesis, in conjunction with the beta clamp from PolIII.</text>
</comment>
<evidence type="ECO:0000259" key="8">
    <source>
        <dbReference type="Pfam" id="PF11799"/>
    </source>
</evidence>
<feature type="domain" description="DNA polymerase Y-family little finger" evidence="8">
    <location>
        <begin position="370"/>
        <end position="466"/>
    </location>
</feature>
<evidence type="ECO:0000256" key="4">
    <source>
        <dbReference type="ARBA" id="ARBA00022763"/>
    </source>
</evidence>
<protein>
    <recommendedName>
        <fullName evidence="3">DNA-directed DNA polymerase</fullName>
        <ecNumber evidence="3">2.7.7.7</ecNumber>
    </recommendedName>
</protein>